<evidence type="ECO:0000256" key="1">
    <source>
        <dbReference type="ARBA" id="ARBA00023015"/>
    </source>
</evidence>
<organism evidence="5 6">
    <name type="scientific">Hyphomicrobium album</name>
    <dbReference type="NCBI Taxonomy" id="2665159"/>
    <lineage>
        <taxon>Bacteria</taxon>
        <taxon>Pseudomonadati</taxon>
        <taxon>Pseudomonadota</taxon>
        <taxon>Alphaproteobacteria</taxon>
        <taxon>Hyphomicrobiales</taxon>
        <taxon>Hyphomicrobiaceae</taxon>
        <taxon>Hyphomicrobium</taxon>
    </lineage>
</organism>
<keyword evidence="2" id="KW-0238">DNA-binding</keyword>
<evidence type="ECO:0000313" key="5">
    <source>
        <dbReference type="EMBL" id="MTD95338.1"/>
    </source>
</evidence>
<dbReference type="InterPro" id="IPR032687">
    <property type="entry name" value="AraC-type_N"/>
</dbReference>
<sequence>MLPRSRNGHCNVSRFRVVSLAILRHRQFAGPIAEMSRRQSGFTRASALGPIASVVEGLGGSIGRILQDVDLPLALLERRELVVPLREQFRLLERAARATGDEHFGARLGSRVKARELNAFGRWVCAAPTLAAAIDRSSTGIAAMLQTSTVLAIEVRGGCARWSIEFLEPECEGRYQNELLGAGYLIDLVRTYAGRRWTPDYVLTTAARGSPTGEVEQILRTNVSHGHAVTTIGFDAALLAAANPDTVPDGGHDLPAADEPALPTGHDSVGAITAVMALALQEGAPRLEWVSAKLGTTPRTLQRKLAQAGTAYHAVLDDLLCARSTSLVAHTRAPITDIALELGYSDPAHFTRAFRRWTGTSPLAFRKAAASQP</sequence>
<dbReference type="SUPFAM" id="SSF46689">
    <property type="entry name" value="Homeodomain-like"/>
    <property type="match status" value="1"/>
</dbReference>
<dbReference type="Proteomes" id="UP000440694">
    <property type="component" value="Unassembled WGS sequence"/>
</dbReference>
<dbReference type="GO" id="GO:0005829">
    <property type="term" value="C:cytosol"/>
    <property type="evidence" value="ECO:0007669"/>
    <property type="project" value="TreeGrafter"/>
</dbReference>
<evidence type="ECO:0000313" key="6">
    <source>
        <dbReference type="Proteomes" id="UP000440694"/>
    </source>
</evidence>
<dbReference type="InterPro" id="IPR009057">
    <property type="entry name" value="Homeodomain-like_sf"/>
</dbReference>
<evidence type="ECO:0000259" key="4">
    <source>
        <dbReference type="PROSITE" id="PS01124"/>
    </source>
</evidence>
<dbReference type="PROSITE" id="PS01124">
    <property type="entry name" value="HTH_ARAC_FAMILY_2"/>
    <property type="match status" value="1"/>
</dbReference>
<protein>
    <submittedName>
        <fullName evidence="5">Helix-turn-helix domain-containing protein</fullName>
    </submittedName>
</protein>
<proteinExistence type="predicted"/>
<dbReference type="SMART" id="SM00342">
    <property type="entry name" value="HTH_ARAC"/>
    <property type="match status" value="1"/>
</dbReference>
<dbReference type="PRINTS" id="PR00032">
    <property type="entry name" value="HTHARAC"/>
</dbReference>
<dbReference type="EMBL" id="WMBQ01000002">
    <property type="protein sequence ID" value="MTD95338.1"/>
    <property type="molecule type" value="Genomic_DNA"/>
</dbReference>
<dbReference type="InterPro" id="IPR018060">
    <property type="entry name" value="HTH_AraC"/>
</dbReference>
<feature type="domain" description="HTH araC/xylS-type" evidence="4">
    <location>
        <begin position="270"/>
        <end position="368"/>
    </location>
</feature>
<accession>A0A6I3KLU5</accession>
<keyword evidence="6" id="KW-1185">Reference proteome</keyword>
<dbReference type="PANTHER" id="PTHR47894:SF4">
    <property type="entry name" value="HTH-TYPE TRANSCRIPTIONAL REGULATOR GADX"/>
    <property type="match status" value="1"/>
</dbReference>
<dbReference type="PANTHER" id="PTHR47894">
    <property type="entry name" value="HTH-TYPE TRANSCRIPTIONAL REGULATOR GADX"/>
    <property type="match status" value="1"/>
</dbReference>
<dbReference type="AlphaFoldDB" id="A0A6I3KLU5"/>
<dbReference type="GO" id="GO:0003700">
    <property type="term" value="F:DNA-binding transcription factor activity"/>
    <property type="evidence" value="ECO:0007669"/>
    <property type="project" value="InterPro"/>
</dbReference>
<dbReference type="GO" id="GO:0000976">
    <property type="term" value="F:transcription cis-regulatory region binding"/>
    <property type="evidence" value="ECO:0007669"/>
    <property type="project" value="TreeGrafter"/>
</dbReference>
<evidence type="ECO:0000256" key="3">
    <source>
        <dbReference type="ARBA" id="ARBA00023163"/>
    </source>
</evidence>
<name>A0A6I3KLU5_9HYPH</name>
<gene>
    <name evidence="5" type="ORF">GIW81_13445</name>
</gene>
<evidence type="ECO:0000256" key="2">
    <source>
        <dbReference type="ARBA" id="ARBA00023125"/>
    </source>
</evidence>
<dbReference type="InterPro" id="IPR020449">
    <property type="entry name" value="Tscrpt_reg_AraC-type_HTH"/>
</dbReference>
<dbReference type="Pfam" id="PF12625">
    <property type="entry name" value="Arabinose_bd"/>
    <property type="match status" value="1"/>
</dbReference>
<keyword evidence="1" id="KW-0805">Transcription regulation</keyword>
<reference evidence="5 6" key="1">
    <citation type="submission" date="2019-11" db="EMBL/GenBank/DDBJ databases">
        <title>Identification of a novel strain.</title>
        <authorList>
            <person name="Xu Q."/>
            <person name="Wang G."/>
        </authorList>
    </citation>
    <scope>NUCLEOTIDE SEQUENCE [LARGE SCALE GENOMIC DNA]</scope>
    <source>
        <strain evidence="6">xq</strain>
    </source>
</reference>
<dbReference type="Pfam" id="PF12833">
    <property type="entry name" value="HTH_18"/>
    <property type="match status" value="1"/>
</dbReference>
<comment type="caution">
    <text evidence="5">The sequence shown here is derived from an EMBL/GenBank/DDBJ whole genome shotgun (WGS) entry which is preliminary data.</text>
</comment>
<keyword evidence="3" id="KW-0804">Transcription</keyword>
<dbReference type="Gene3D" id="1.10.10.60">
    <property type="entry name" value="Homeodomain-like"/>
    <property type="match status" value="1"/>
</dbReference>